<proteinExistence type="predicted"/>
<keyword evidence="3" id="KW-1185">Reference proteome</keyword>
<sequence length="379" mass="41121">MHFPNWQLALPLCLCAALTVLPAQAQSTSDVLVTLPGIKITDLQFDQPNSRFVWSDQNANVWIGFVDPTSGAFNPTTGMGTLVTTGALFAPDQVAIGPRWVYSAQFGPQIVFTALPSSSGATAALGSAYNSNGQWFTNPLPSGNNRSAPVGSLDQFDGFPRIFYQQSTRSGQTTSKWRNLNDAGTETAIPGTLVQNISWIAGQRALVYTALANNVPQVFSYNIDTKVQQQLTFDSPPKSSPMLWQAPEYGDNYLLFAVSNQTSINVYQNINNAWALLTTLVPPAKGPYLLSPGVFAYNGKSYIYMGTIGDPTPGSSKPSDIWIAGIDPTAPFYRQCSDGTTKNRARPQVFFTSNGPYLYFFAKPAINVVQGVYYCNPGL</sequence>
<evidence type="ECO:0000256" key="1">
    <source>
        <dbReference type="SAM" id="SignalP"/>
    </source>
</evidence>
<organism evidence="2 3">
    <name type="scientific">Gloeobacter kilaueensis (strain ATCC BAA-2537 / CCAP 1431/1 / ULC 316 / JS1)</name>
    <dbReference type="NCBI Taxonomy" id="1183438"/>
    <lineage>
        <taxon>Bacteria</taxon>
        <taxon>Bacillati</taxon>
        <taxon>Cyanobacteriota</taxon>
        <taxon>Cyanophyceae</taxon>
        <taxon>Gloeobacterales</taxon>
        <taxon>Gloeobacteraceae</taxon>
        <taxon>Gloeobacter</taxon>
    </lineage>
</organism>
<dbReference type="STRING" id="1183438.GKIL_1364"/>
<dbReference type="KEGG" id="glj:GKIL_1364"/>
<protein>
    <submittedName>
        <fullName evidence="2">Periplasmic component of the Tol biopolymer transport system</fullName>
    </submittedName>
</protein>
<dbReference type="HOGENOM" id="CLU_677503_0_0_3"/>
<dbReference type="RefSeq" id="WP_023172704.1">
    <property type="nucleotide sequence ID" value="NC_022600.1"/>
</dbReference>
<name>U5QIU5_GLOK1</name>
<accession>U5QIU5</accession>
<evidence type="ECO:0000313" key="3">
    <source>
        <dbReference type="Proteomes" id="UP000017396"/>
    </source>
</evidence>
<reference evidence="2 3" key="1">
    <citation type="journal article" date="2013" name="PLoS ONE">
        <title>Cultivation and Complete Genome Sequencing of Gloeobacter kilaueensis sp. nov., from a Lava Cave in Kilauea Caldera, Hawai'i.</title>
        <authorList>
            <person name="Saw J.H."/>
            <person name="Schatz M."/>
            <person name="Brown M.V."/>
            <person name="Kunkel D.D."/>
            <person name="Foster J.S."/>
            <person name="Shick H."/>
            <person name="Christensen S."/>
            <person name="Hou S."/>
            <person name="Wan X."/>
            <person name="Donachie S.P."/>
        </authorList>
    </citation>
    <scope>NUCLEOTIDE SEQUENCE [LARGE SCALE GENOMIC DNA]</scope>
    <source>
        <strain evidence="3">JS</strain>
    </source>
</reference>
<keyword evidence="1" id="KW-0732">Signal</keyword>
<dbReference type="EMBL" id="CP003587">
    <property type="protein sequence ID" value="AGY57610.1"/>
    <property type="molecule type" value="Genomic_DNA"/>
</dbReference>
<dbReference type="OrthoDB" id="1396907at2"/>
<dbReference type="SUPFAM" id="SSF69304">
    <property type="entry name" value="Tricorn protease N-terminal domain"/>
    <property type="match status" value="1"/>
</dbReference>
<evidence type="ECO:0000313" key="2">
    <source>
        <dbReference type="EMBL" id="AGY57610.1"/>
    </source>
</evidence>
<dbReference type="AlphaFoldDB" id="U5QIU5"/>
<dbReference type="Proteomes" id="UP000017396">
    <property type="component" value="Chromosome"/>
</dbReference>
<dbReference type="eggNOG" id="COG0823">
    <property type="taxonomic scope" value="Bacteria"/>
</dbReference>
<feature type="signal peptide" evidence="1">
    <location>
        <begin position="1"/>
        <end position="25"/>
    </location>
</feature>
<gene>
    <name evidence="2" type="ORF">GKIL_1364</name>
</gene>
<feature type="chain" id="PRO_5004663996" evidence="1">
    <location>
        <begin position="26"/>
        <end position="379"/>
    </location>
</feature>